<feature type="compositionally biased region" description="Polar residues" evidence="1">
    <location>
        <begin position="155"/>
        <end position="165"/>
    </location>
</feature>
<dbReference type="AlphaFoldDB" id="D4B5M2"/>
<name>D4B5M2_ARTBC</name>
<dbReference type="GeneID" id="9525618"/>
<gene>
    <name evidence="2" type="ORF">ARB_03762</name>
</gene>
<dbReference type="Proteomes" id="UP000008866">
    <property type="component" value="Unassembled WGS sequence"/>
</dbReference>
<dbReference type="STRING" id="663331.D4B5M2"/>
<reference evidence="3" key="1">
    <citation type="journal article" date="2011" name="Genome Biol.">
        <title>Comparative and functional genomics provide insights into the pathogenicity of dermatophytic fungi.</title>
        <authorList>
            <person name="Burmester A."/>
            <person name="Shelest E."/>
            <person name="Gloeckner G."/>
            <person name="Heddergott C."/>
            <person name="Schindler S."/>
            <person name="Staib P."/>
            <person name="Heidel A."/>
            <person name="Felder M."/>
            <person name="Petzold A."/>
            <person name="Szafranski K."/>
            <person name="Feuermann M."/>
            <person name="Pedruzzi I."/>
            <person name="Priebe S."/>
            <person name="Groth M."/>
            <person name="Winkler R."/>
            <person name="Li W."/>
            <person name="Kniemeyer O."/>
            <person name="Schroeckh V."/>
            <person name="Hertweck C."/>
            <person name="Hube B."/>
            <person name="White T.C."/>
            <person name="Platzer M."/>
            <person name="Guthke R."/>
            <person name="Heitman J."/>
            <person name="Woestemeyer J."/>
            <person name="Zipfel P.F."/>
            <person name="Monod M."/>
            <person name="Brakhage A.A."/>
        </authorList>
    </citation>
    <scope>NUCLEOTIDE SEQUENCE [LARGE SCALE GENOMIC DNA]</scope>
    <source>
        <strain evidence="3">ATCC MYA-4681 / CBS 112371</strain>
    </source>
</reference>
<comment type="caution">
    <text evidence="2">The sequence shown here is derived from an EMBL/GenBank/DDBJ whole genome shotgun (WGS) entry which is preliminary data.</text>
</comment>
<feature type="region of interest" description="Disordered" evidence="1">
    <location>
        <begin position="129"/>
        <end position="167"/>
    </location>
</feature>
<dbReference type="EMBL" id="ABSU01000043">
    <property type="protein sequence ID" value="EFE29383.1"/>
    <property type="molecule type" value="Genomic_DNA"/>
</dbReference>
<evidence type="ECO:0000256" key="1">
    <source>
        <dbReference type="SAM" id="MobiDB-lite"/>
    </source>
</evidence>
<dbReference type="KEGG" id="abe:ARB_03762"/>
<accession>D4B5M2</accession>
<evidence type="ECO:0000313" key="2">
    <source>
        <dbReference type="EMBL" id="EFE29383.1"/>
    </source>
</evidence>
<proteinExistence type="predicted"/>
<organism evidence="2 3">
    <name type="scientific">Arthroderma benhamiae (strain ATCC MYA-4681 / CBS 112371)</name>
    <name type="common">Trichophyton mentagrophytes</name>
    <dbReference type="NCBI Taxonomy" id="663331"/>
    <lineage>
        <taxon>Eukaryota</taxon>
        <taxon>Fungi</taxon>
        <taxon>Dikarya</taxon>
        <taxon>Ascomycota</taxon>
        <taxon>Pezizomycotina</taxon>
        <taxon>Eurotiomycetes</taxon>
        <taxon>Eurotiomycetidae</taxon>
        <taxon>Onygenales</taxon>
        <taxon>Arthrodermataceae</taxon>
        <taxon>Trichophyton</taxon>
    </lineage>
</organism>
<keyword evidence="3" id="KW-1185">Reference proteome</keyword>
<dbReference type="RefSeq" id="XP_003010023.1">
    <property type="nucleotide sequence ID" value="XM_003009977.1"/>
</dbReference>
<evidence type="ECO:0000313" key="3">
    <source>
        <dbReference type="Proteomes" id="UP000008866"/>
    </source>
</evidence>
<dbReference type="HOGENOM" id="CLU_1250380_0_0_1"/>
<protein>
    <submittedName>
        <fullName evidence="2">Uncharacterized protein</fullName>
    </submittedName>
</protein>
<sequence>MKNGKDVHRKVPTAEEYKIHQSHNDLSWTPLISAQQTSLQQYSYINEMNSEANLQESIVAAFYGVYTPSLRLWRKRLEIGYYPPLIGLQLIRCSTERSIPMRTEMQKLAHNLNCFGICTEYFLDDEETSPAVRSRQTQGVAQRGQKRPLDDEYGGQNNLSKSSNPAIEWGNRRAADEGITSQQCPRGALNVPRRWTLGPGLTADEAVLRHAPLLKDMQSTE</sequence>